<feature type="region of interest" description="Disordered" evidence="1">
    <location>
        <begin position="1284"/>
        <end position="1564"/>
    </location>
</feature>
<dbReference type="Proteomes" id="UP000277928">
    <property type="component" value="Unassembled WGS sequence"/>
</dbReference>
<evidence type="ECO:0000313" key="4">
    <source>
        <dbReference type="Proteomes" id="UP000277928"/>
    </source>
</evidence>
<dbReference type="PANTHER" id="PTHR21583">
    <property type="entry name" value="ELYS PROTEIN"/>
    <property type="match status" value="1"/>
</dbReference>
<dbReference type="InterPro" id="IPR032040">
    <property type="entry name" value="ELYS-bb"/>
</dbReference>
<feature type="compositionally biased region" description="Polar residues" evidence="1">
    <location>
        <begin position="1505"/>
        <end position="1518"/>
    </location>
</feature>
<feature type="compositionally biased region" description="Polar residues" evidence="1">
    <location>
        <begin position="1414"/>
        <end position="1427"/>
    </location>
</feature>
<proteinExistence type="predicted"/>
<accession>A0A3P6VAL3</accession>
<dbReference type="PANTHER" id="PTHR21583:SF8">
    <property type="entry name" value="PROTEIN ELYS"/>
    <property type="match status" value="1"/>
</dbReference>
<feature type="compositionally biased region" description="Basic and acidic residues" evidence="1">
    <location>
        <begin position="1429"/>
        <end position="1441"/>
    </location>
</feature>
<keyword evidence="4" id="KW-1185">Reference proteome</keyword>
<dbReference type="OrthoDB" id="20729at2759"/>
<reference evidence="3 4" key="1">
    <citation type="submission" date="2018-08" db="EMBL/GenBank/DDBJ databases">
        <authorList>
            <person name="Laetsch R D."/>
            <person name="Stevens L."/>
            <person name="Kumar S."/>
            <person name="Blaxter L. M."/>
        </authorList>
    </citation>
    <scope>NUCLEOTIDE SEQUENCE [LARGE SCALE GENOMIC DNA]</scope>
</reference>
<evidence type="ECO:0000256" key="1">
    <source>
        <dbReference type="SAM" id="MobiDB-lite"/>
    </source>
</evidence>
<protein>
    <recommendedName>
        <fullName evidence="2">ELYS beta-propeller domain-containing protein</fullName>
    </recommendedName>
</protein>
<gene>
    <name evidence="3" type="ORF">NLS_LOCUS7851</name>
</gene>
<dbReference type="STRING" id="42156.A0A3P6VAL3"/>
<name>A0A3P6VAL3_LITSI</name>
<feature type="domain" description="ELYS beta-propeller" evidence="2">
    <location>
        <begin position="83"/>
        <end position="416"/>
    </location>
</feature>
<evidence type="ECO:0000313" key="3">
    <source>
        <dbReference type="EMBL" id="VDK86864.1"/>
    </source>
</evidence>
<organism evidence="3 4">
    <name type="scientific">Litomosoides sigmodontis</name>
    <name type="common">Filarial nematode worm</name>
    <dbReference type="NCBI Taxonomy" id="42156"/>
    <lineage>
        <taxon>Eukaryota</taxon>
        <taxon>Metazoa</taxon>
        <taxon>Ecdysozoa</taxon>
        <taxon>Nematoda</taxon>
        <taxon>Chromadorea</taxon>
        <taxon>Rhabditida</taxon>
        <taxon>Spirurina</taxon>
        <taxon>Spiruromorpha</taxon>
        <taxon>Filarioidea</taxon>
        <taxon>Onchocercidae</taxon>
        <taxon>Litomosoides</taxon>
    </lineage>
</organism>
<feature type="compositionally biased region" description="Basic and acidic residues" evidence="1">
    <location>
        <begin position="1398"/>
        <end position="1413"/>
    </location>
</feature>
<sequence length="1564" mass="177478">MTMLKQRGKVKKVKLISEKKTNEIWGKFLTQQGEYTEWYCIIRKNCMLMRRIYYKSPILYSCGFHGSCIIVDACILPFQDGSAGMVVAVNDEKNGEYFLAYYSVKMGRVVKKISMRKKITKVVAVLDATKKNEIECLHENLKNFSHLVAVGSFGGDCFLVHFGIDLPNGSDTELRKPPFCSNLCKPFISDGRFNFAGSNGATYPVGIDEIHVTAITYLERCKTIVIGFSCGAFITVNLLNGNDASYYYSSSPVYSFSCQEPMDDPRPVLYLWVAYSKGMQKNPHVILFVINFPNDEGHPPNEWTFSDLMLINYLTWCPEKCAEWLSFRTIVSFPFREPSAKKNISERLLGAEESLLRLNVTDTSRVLMVWKTTDNTVKGALFDLNAFYYKRLPRQITFTESFLMLNPFLSLFTFPVASDQLTCLDYLVNYSGVWQHQSPYSETNDFFIFAPSYSFEIITFDGNREYTIFVPSIQKVVLKWLDENFADAIGQKSDLACAYLNAVGLAKTSADTYESSQTTAVPLENCHPVKTSKLRNIVVLLRNIVVLYKAIYIVAEPWFDRIPRVLSAADMYWLRNSAAVFHYAADLFVEISKRVPSEKVAEATTSNYNMMASRNLVFYTSVVSKLYIVNLLEEMQNACPDETFWCGLTADEWYPPNSIGSLLSVALAIKITETSKHKLIGYFLLDYDDLMGKEPKVFNRFKWRFPYRNQAICNQIESSWRNDCGLEKSSAECGQSTISGVKAEETVYEVQRLMKRLILDRKEIEFIKGNLLKRSNGIREWNRFCLRRKMFSHLLPASGGGKVIRDTLSRQCAVAHPYLSPATRPCNEIMKASQQKHDVVGNPVELEITPKRSNYRISPVCDRRVTNYERILSKEDLENVHRLLQTPTPRRLYAFGAHTEDSPTSLTDGQFSPVMPPASILKTRKEPKHVNAPVDATDSQFKSLRFDLSNSAISNSGSTSSNTSQIEEQKSDIAETKCVDALNQDSLEFTDTKKLCLDEHLKPQNEHEILTDKREKREAIDVANQKNPHKISIEEQSESDIVEYQERRDEAHEGALEYFERQNEIKDHNKIEQSIGKNEKFLIQERHTTPVTVSYEERKDPHNPLYAGTQDIILDVCTEGKQNIMDAGLENASVLTTTEIFRHAPADKVKISTRPPKKRSSSLIDEVTTNMESKITSTTDESLQKEVTLEQRIKTDPTSTKIEKAIISQFKMKSTSTCKGSTDEEDRKIYSSIPAVQETVSRQALSTAKEAEFELYESVCSHRKRKPKHKVFLDATDNKQTNRTVFSDSFQSSSSDSEVSTSSHRVLTRSAARGTKLASSSPEFKRMSKKCLESRISPSHSRETTPRRSSRTGRSSKSLQETDKIQRKRAKSRAGSLHSRETTPKRPVRTVSSAKISQKTEKAGRSHREDQETTPKYSFQATLSGKNSPKCEEIRRQRLESETSLTDSRKATPVRLTRPTSAKSPTVRKSLRRNRALSEQIEVDETIPSATPKASPNRRRRAVSEVSQLNEASASSHPMLTRSGRKAKSESGSPPKQRTLSGFEPTLTKIDEVPKRSFSRVGRK</sequence>
<dbReference type="Pfam" id="PF16687">
    <property type="entry name" value="ELYS-bb"/>
    <property type="match status" value="1"/>
</dbReference>
<dbReference type="OMA" id="FRVVYEY"/>
<dbReference type="InterPro" id="IPR052620">
    <property type="entry name" value="ELYS/MEL-28_NucAsmblyFactor"/>
</dbReference>
<dbReference type="EMBL" id="UYRX01000880">
    <property type="protein sequence ID" value="VDK86864.1"/>
    <property type="molecule type" value="Genomic_DNA"/>
</dbReference>
<feature type="compositionally biased region" description="Polar residues" evidence="1">
    <location>
        <begin position="1530"/>
        <end position="1540"/>
    </location>
</feature>
<feature type="compositionally biased region" description="Basic and acidic residues" evidence="1">
    <location>
        <begin position="1323"/>
        <end position="1333"/>
    </location>
</feature>
<evidence type="ECO:0000259" key="2">
    <source>
        <dbReference type="Pfam" id="PF16687"/>
    </source>
</evidence>
<feature type="compositionally biased region" description="Low complexity" evidence="1">
    <location>
        <begin position="1284"/>
        <end position="1303"/>
    </location>
</feature>